<proteinExistence type="inferred from homology"/>
<dbReference type="InterPro" id="IPR029052">
    <property type="entry name" value="Metallo-depent_PP-like"/>
</dbReference>
<dbReference type="Pfam" id="PF09587">
    <property type="entry name" value="PGA_cap"/>
    <property type="match status" value="1"/>
</dbReference>
<dbReference type="AlphaFoldDB" id="A0A4Y1WVE3"/>
<dbReference type="PANTHER" id="PTHR33393:SF12">
    <property type="entry name" value="CAPSULE BIOSYNTHESIS PROTEIN CAPA"/>
    <property type="match status" value="1"/>
</dbReference>
<accession>A0A4Y1WVE3</accession>
<evidence type="ECO:0000256" key="1">
    <source>
        <dbReference type="ARBA" id="ARBA00005662"/>
    </source>
</evidence>
<dbReference type="CDD" id="cd07381">
    <property type="entry name" value="MPP_CapA"/>
    <property type="match status" value="1"/>
</dbReference>
<feature type="domain" description="Capsule synthesis protein CapA" evidence="2">
    <location>
        <begin position="47"/>
        <end position="288"/>
    </location>
</feature>
<dbReference type="KEGG" id="acou:A5CBH24_23760"/>
<gene>
    <name evidence="3" type="ORF">A5CBH24_23760</name>
</gene>
<dbReference type="EMBL" id="AP019735">
    <property type="protein sequence ID" value="BBL05063.1"/>
    <property type="molecule type" value="Genomic_DNA"/>
</dbReference>
<evidence type="ECO:0000313" key="3">
    <source>
        <dbReference type="EMBL" id="BBL05063.1"/>
    </source>
</evidence>
<name>A0A4Y1WVE3_9BACT</name>
<reference evidence="4" key="1">
    <citation type="submission" date="2019-06" db="EMBL/GenBank/DDBJ databases">
        <title>Alistipes onderdonkii subsp. vulgaris subsp. nov., Alistipes dispar sp. nov. and Alistipes communis sp. nov., isolated from human faeces, and creation of Alistipes onderdonkii subsp. onderdonkii subsp. nov.</title>
        <authorList>
            <person name="Sakamoto M."/>
            <person name="Ikeyama N."/>
            <person name="Ogata Y."/>
            <person name="Suda W."/>
            <person name="Iino T."/>
            <person name="Hattori M."/>
            <person name="Ohkuma M."/>
        </authorList>
    </citation>
    <scope>NUCLEOTIDE SEQUENCE [LARGE SCALE GENOMIC DNA]</scope>
    <source>
        <strain evidence="4">5CBH24</strain>
    </source>
</reference>
<evidence type="ECO:0000259" key="2">
    <source>
        <dbReference type="SMART" id="SM00854"/>
    </source>
</evidence>
<sequence length="366" mass="39965">MKRLGTCAVLLSMIAAVVVSAGYLRSVRMQRVVPATVPPDERIFRARLLFAGDVMAHLPQLTAARRSDGTHDFFGQFRLVKPRFDAADLVVVNLETTLSAAAPHTGYPCFRTPSSLARALRRAGVDVAVTANNHCCDGGARGIGATLAALDDAGLRHTGTFVDSLRHGADHPLRLAANGIRFALFNYTYGTNGLPVPTGTTVNRIDTTVIARDLAAVDRGSVDCVIAFVHWGNEYERRPDSEQRMLAGFLRRHGADLVVGSHPHVVQPFEQDSTGAVFYSLGNFVSNQRRRYCDGGLLAEVEVVKRIAAGVPTMHYAAQAVPVWVALPDYRILPPEVADTLAMPPHARAAYDRFMQDTRRLLDERK</sequence>
<evidence type="ECO:0000313" key="4">
    <source>
        <dbReference type="Proteomes" id="UP000318946"/>
    </source>
</evidence>
<dbReference type="Gene3D" id="3.60.21.10">
    <property type="match status" value="1"/>
</dbReference>
<protein>
    <submittedName>
        <fullName evidence="3">Capsular polysaccharide biosynthesis protein</fullName>
    </submittedName>
</protein>
<dbReference type="InterPro" id="IPR052169">
    <property type="entry name" value="CW_Biosynth-Accessory"/>
</dbReference>
<dbReference type="InterPro" id="IPR019079">
    <property type="entry name" value="Capsule_synth_CapA"/>
</dbReference>
<comment type="similarity">
    <text evidence="1">Belongs to the CapA family.</text>
</comment>
<dbReference type="RefSeq" id="WP_179952764.1">
    <property type="nucleotide sequence ID" value="NZ_AP019735.1"/>
</dbReference>
<dbReference type="PANTHER" id="PTHR33393">
    <property type="entry name" value="POLYGLUTAMINE SYNTHESIS ACCESSORY PROTEIN RV0574C-RELATED"/>
    <property type="match status" value="1"/>
</dbReference>
<dbReference type="SMART" id="SM00854">
    <property type="entry name" value="PGA_cap"/>
    <property type="match status" value="1"/>
</dbReference>
<dbReference type="GeneID" id="78343093"/>
<organism evidence="3 4">
    <name type="scientific">Alistipes communis</name>
    <dbReference type="NCBI Taxonomy" id="2585118"/>
    <lineage>
        <taxon>Bacteria</taxon>
        <taxon>Pseudomonadati</taxon>
        <taxon>Bacteroidota</taxon>
        <taxon>Bacteroidia</taxon>
        <taxon>Bacteroidales</taxon>
        <taxon>Rikenellaceae</taxon>
        <taxon>Alistipes</taxon>
    </lineage>
</organism>
<dbReference type="Proteomes" id="UP000318946">
    <property type="component" value="Chromosome"/>
</dbReference>
<keyword evidence="4" id="KW-1185">Reference proteome</keyword>
<dbReference type="SUPFAM" id="SSF56300">
    <property type="entry name" value="Metallo-dependent phosphatases"/>
    <property type="match status" value="1"/>
</dbReference>